<feature type="domain" description="Peptidoglycan binding-like" evidence="3">
    <location>
        <begin position="214"/>
        <end position="251"/>
    </location>
</feature>
<feature type="compositionally biased region" description="Acidic residues" evidence="1">
    <location>
        <begin position="324"/>
        <end position="343"/>
    </location>
</feature>
<feature type="compositionally biased region" description="Polar residues" evidence="1">
    <location>
        <begin position="82"/>
        <end position="94"/>
    </location>
</feature>
<feature type="compositionally biased region" description="Polar residues" evidence="1">
    <location>
        <begin position="42"/>
        <end position="61"/>
    </location>
</feature>
<keyword evidence="2" id="KW-0732">Signal</keyword>
<evidence type="ECO:0000313" key="5">
    <source>
        <dbReference type="Proteomes" id="UP000177269"/>
    </source>
</evidence>
<feature type="chain" id="PRO_5009583845" description="Peptidoglycan binding-like domain-containing protein" evidence="2">
    <location>
        <begin position="23"/>
        <end position="371"/>
    </location>
</feature>
<dbReference type="SUPFAM" id="SSF47090">
    <property type="entry name" value="PGBD-like"/>
    <property type="match status" value="1"/>
</dbReference>
<dbReference type="EMBL" id="MHSK01000004">
    <property type="protein sequence ID" value="OHA42860.1"/>
    <property type="molecule type" value="Genomic_DNA"/>
</dbReference>
<reference evidence="4 5" key="1">
    <citation type="journal article" date="2016" name="Nat. Commun.">
        <title>Thousands of microbial genomes shed light on interconnected biogeochemical processes in an aquifer system.</title>
        <authorList>
            <person name="Anantharaman K."/>
            <person name="Brown C.T."/>
            <person name="Hug L.A."/>
            <person name="Sharon I."/>
            <person name="Castelle C.J."/>
            <person name="Probst A.J."/>
            <person name="Thomas B.C."/>
            <person name="Singh A."/>
            <person name="Wilkins M.J."/>
            <person name="Karaoz U."/>
            <person name="Brodie E.L."/>
            <person name="Williams K.H."/>
            <person name="Hubbard S.S."/>
            <person name="Banfield J.F."/>
        </authorList>
    </citation>
    <scope>NUCLEOTIDE SEQUENCE [LARGE SCALE GENOMIC DNA]</scope>
</reference>
<evidence type="ECO:0000256" key="1">
    <source>
        <dbReference type="SAM" id="MobiDB-lite"/>
    </source>
</evidence>
<dbReference type="InterPro" id="IPR036366">
    <property type="entry name" value="PGBDSf"/>
</dbReference>
<protein>
    <recommendedName>
        <fullName evidence="3">Peptidoglycan binding-like domain-containing protein</fullName>
    </recommendedName>
</protein>
<gene>
    <name evidence="4" type="ORF">A3G52_01230</name>
</gene>
<evidence type="ECO:0000256" key="2">
    <source>
        <dbReference type="SAM" id="SignalP"/>
    </source>
</evidence>
<feature type="compositionally biased region" description="Acidic residues" evidence="1">
    <location>
        <begin position="127"/>
        <end position="138"/>
    </location>
</feature>
<feature type="region of interest" description="Disordered" evidence="1">
    <location>
        <begin position="42"/>
        <end position="184"/>
    </location>
</feature>
<dbReference type="AlphaFoldDB" id="A0A1G2P3E9"/>
<feature type="signal peptide" evidence="2">
    <location>
        <begin position="1"/>
        <end position="22"/>
    </location>
</feature>
<dbReference type="InterPro" id="IPR002477">
    <property type="entry name" value="Peptidoglycan-bd-like"/>
</dbReference>
<dbReference type="Pfam" id="PF01471">
    <property type="entry name" value="PG_binding_1"/>
    <property type="match status" value="1"/>
</dbReference>
<proteinExistence type="predicted"/>
<sequence length="371" mass="39504">MHQRFFRYSAVFAVILAISALAASVRAEAVQNDSSVGINTNSVSEEAQSSFAPTSTPTNDPATEEESGTGITTNVSDEETQDSGTGIDTNSSSEDTQDEDTGINTNPVSEETQDGDTGIDTNPVSEETQDGSDPDDNGGDTPNGGNGDDDDDTDTVDDGDDDRSSTGGGRRFLGGGRGGAEEINGNEPVVIAPIAGCTYLAEYMRYGAANNPFEVHKLQVFLKNYENLDVDITGIFDSKTLAAVNQFQQKYVNEIMGPWGASIPSGQVYITTVNKINEIFCNNPMALTAEQLAIIAAYKNRQDAITLAQGGTRDRSEVNGGDTAGDDTDTSSEDDGENGEEGDNQSASAATSFTEKIKNFFKRIFDFIFKR</sequence>
<feature type="region of interest" description="Disordered" evidence="1">
    <location>
        <begin position="308"/>
        <end position="350"/>
    </location>
</feature>
<dbReference type="Proteomes" id="UP000177269">
    <property type="component" value="Unassembled WGS sequence"/>
</dbReference>
<feature type="compositionally biased region" description="Acidic residues" evidence="1">
    <location>
        <begin position="147"/>
        <end position="161"/>
    </location>
</feature>
<evidence type="ECO:0000259" key="3">
    <source>
        <dbReference type="Pfam" id="PF01471"/>
    </source>
</evidence>
<evidence type="ECO:0000313" key="4">
    <source>
        <dbReference type="EMBL" id="OHA42860.1"/>
    </source>
</evidence>
<dbReference type="InterPro" id="IPR036365">
    <property type="entry name" value="PGBD-like_sf"/>
</dbReference>
<organism evidence="4 5">
    <name type="scientific">Candidatus Taylorbacteria bacterium RIFCSPLOWO2_12_FULL_43_20</name>
    <dbReference type="NCBI Taxonomy" id="1802332"/>
    <lineage>
        <taxon>Bacteria</taxon>
        <taxon>Candidatus Tayloriibacteriota</taxon>
    </lineage>
</organism>
<name>A0A1G2P3E9_9BACT</name>
<dbReference type="Gene3D" id="1.10.101.10">
    <property type="entry name" value="PGBD-like superfamily/PGBD"/>
    <property type="match status" value="1"/>
</dbReference>
<feature type="compositionally biased region" description="Gly residues" evidence="1">
    <location>
        <begin position="166"/>
        <end position="178"/>
    </location>
</feature>
<comment type="caution">
    <text evidence="4">The sequence shown here is derived from an EMBL/GenBank/DDBJ whole genome shotgun (WGS) entry which is preliminary data.</text>
</comment>
<accession>A0A1G2P3E9</accession>